<protein>
    <recommendedName>
        <fullName evidence="3">DDE Tnp4 domain-containing protein</fullName>
    </recommendedName>
</protein>
<proteinExistence type="predicted"/>
<reference evidence="4" key="1">
    <citation type="submission" date="2018-11" db="EMBL/GenBank/DDBJ databases">
        <authorList>
            <person name="Alioto T."/>
            <person name="Alioto T."/>
        </authorList>
    </citation>
    <scope>NUCLEOTIDE SEQUENCE</scope>
</reference>
<name>A0A8B6H865_MYTGA</name>
<dbReference type="AlphaFoldDB" id="A0A8B6H865"/>
<evidence type="ECO:0000313" key="5">
    <source>
        <dbReference type="Proteomes" id="UP000596742"/>
    </source>
</evidence>
<dbReference type="Proteomes" id="UP000596742">
    <property type="component" value="Unassembled WGS sequence"/>
</dbReference>
<comment type="caution">
    <text evidence="4">The sequence shown here is derived from an EMBL/GenBank/DDBJ whole genome shotgun (WGS) entry which is preliminary data.</text>
</comment>
<keyword evidence="2" id="KW-0479">Metal-binding</keyword>
<dbReference type="GO" id="GO:0046872">
    <property type="term" value="F:metal ion binding"/>
    <property type="evidence" value="ECO:0007669"/>
    <property type="project" value="UniProtKB-KW"/>
</dbReference>
<dbReference type="OrthoDB" id="5978462at2759"/>
<sequence>MENWEKLPMAVGAIDGTLTEIYRPLVEPQELYYSGRRHFHCVHTQVVIDYLGKICYINAGFLGYQNDTQQFAMMTSIGRNAELDFPEGKVLLADMTLYTRQQMQ</sequence>
<feature type="domain" description="DDE Tnp4" evidence="3">
    <location>
        <begin position="14"/>
        <end position="95"/>
    </location>
</feature>
<gene>
    <name evidence="4" type="ORF">MGAL_10B003705</name>
</gene>
<dbReference type="InterPro" id="IPR027806">
    <property type="entry name" value="HARBI1_dom"/>
</dbReference>
<evidence type="ECO:0000259" key="3">
    <source>
        <dbReference type="Pfam" id="PF13359"/>
    </source>
</evidence>
<evidence type="ECO:0000256" key="2">
    <source>
        <dbReference type="ARBA" id="ARBA00022723"/>
    </source>
</evidence>
<comment type="cofactor">
    <cofactor evidence="1">
        <name>a divalent metal cation</name>
        <dbReference type="ChEBI" id="CHEBI:60240"/>
    </cofactor>
</comment>
<accession>A0A8B6H865</accession>
<dbReference type="EMBL" id="UYJE01009663">
    <property type="protein sequence ID" value="VDI75488.1"/>
    <property type="molecule type" value="Genomic_DNA"/>
</dbReference>
<keyword evidence="5" id="KW-1185">Reference proteome</keyword>
<evidence type="ECO:0000313" key="4">
    <source>
        <dbReference type="EMBL" id="VDI75488.1"/>
    </source>
</evidence>
<dbReference type="Pfam" id="PF13359">
    <property type="entry name" value="DDE_Tnp_4"/>
    <property type="match status" value="1"/>
</dbReference>
<organism evidence="4 5">
    <name type="scientific">Mytilus galloprovincialis</name>
    <name type="common">Mediterranean mussel</name>
    <dbReference type="NCBI Taxonomy" id="29158"/>
    <lineage>
        <taxon>Eukaryota</taxon>
        <taxon>Metazoa</taxon>
        <taxon>Spiralia</taxon>
        <taxon>Lophotrochozoa</taxon>
        <taxon>Mollusca</taxon>
        <taxon>Bivalvia</taxon>
        <taxon>Autobranchia</taxon>
        <taxon>Pteriomorphia</taxon>
        <taxon>Mytilida</taxon>
        <taxon>Mytiloidea</taxon>
        <taxon>Mytilidae</taxon>
        <taxon>Mytilinae</taxon>
        <taxon>Mytilus</taxon>
    </lineage>
</organism>
<evidence type="ECO:0000256" key="1">
    <source>
        <dbReference type="ARBA" id="ARBA00001968"/>
    </source>
</evidence>